<protein>
    <submittedName>
        <fullName evidence="9">BMP family ABC transporter substrate-binding protein</fullName>
    </submittedName>
</protein>
<proteinExistence type="inferred from homology"/>
<keyword evidence="7" id="KW-1133">Transmembrane helix</keyword>
<dbReference type="AlphaFoldDB" id="A0A3M8DD52"/>
<dbReference type="InterPro" id="IPR028082">
    <property type="entry name" value="Peripla_BP_I"/>
</dbReference>
<dbReference type="RefSeq" id="WP_122919340.1">
    <property type="nucleotide sequence ID" value="NZ_RHHQ01000013.1"/>
</dbReference>
<dbReference type="GO" id="GO:0005886">
    <property type="term" value="C:plasma membrane"/>
    <property type="evidence" value="ECO:0007669"/>
    <property type="project" value="UniProtKB-SubCell"/>
</dbReference>
<keyword evidence="5 7" id="KW-0472">Membrane</keyword>
<evidence type="ECO:0000256" key="5">
    <source>
        <dbReference type="ARBA" id="ARBA00023136"/>
    </source>
</evidence>
<evidence type="ECO:0000313" key="9">
    <source>
        <dbReference type="EMBL" id="RNB85928.1"/>
    </source>
</evidence>
<evidence type="ECO:0000256" key="4">
    <source>
        <dbReference type="ARBA" id="ARBA00022729"/>
    </source>
</evidence>
<dbReference type="OrthoDB" id="2556857at2"/>
<accession>A0A3M8DD52</accession>
<dbReference type="Proteomes" id="UP000271031">
    <property type="component" value="Unassembled WGS sequence"/>
</dbReference>
<feature type="transmembrane region" description="Helical" evidence="7">
    <location>
        <begin position="7"/>
        <end position="27"/>
    </location>
</feature>
<dbReference type="InterPro" id="IPR050957">
    <property type="entry name" value="BMP_lipoprotein"/>
</dbReference>
<feature type="domain" description="ABC transporter substrate-binding protein PnrA-like" evidence="8">
    <location>
        <begin position="44"/>
        <end position="327"/>
    </location>
</feature>
<reference evidence="9 10" key="1">
    <citation type="submission" date="2018-10" db="EMBL/GenBank/DDBJ databases">
        <title>Phylogenomics of Brevibacillus.</title>
        <authorList>
            <person name="Dunlap C."/>
        </authorList>
    </citation>
    <scope>NUCLEOTIDE SEQUENCE [LARGE SCALE GENOMIC DNA]</scope>
    <source>
        <strain evidence="9 10">JCM 15716</strain>
    </source>
</reference>
<keyword evidence="7" id="KW-0812">Transmembrane</keyword>
<name>A0A3M8DD52_9BACL</name>
<gene>
    <name evidence="9" type="ORF">EDM56_18195</name>
</gene>
<keyword evidence="10" id="KW-1185">Reference proteome</keyword>
<evidence type="ECO:0000256" key="7">
    <source>
        <dbReference type="SAM" id="Phobius"/>
    </source>
</evidence>
<dbReference type="Gene3D" id="3.40.50.2300">
    <property type="match status" value="2"/>
</dbReference>
<sequence length="337" mass="37314">MNRHLQWFPFLFVVVVVILLVSITWRFSNNMSQLNKITPHPQFRVALLLEGPSFDQGWNSSALESISRLRDRFSFELQIADQLSAAKITETASQYAAQGYDLVIGHGVAFSEPFYHVAPYYPKTRFITFNGKATYPNQTNIGYDMNDSGYLMGKLSALISKTHQVGYIVANKPNEASQIEWFKRGVASVKPLATVHVKAVGSYNDDAAALKAAQDLIAHRVDVIYTLGDSFNLPVITAAQKANIYAIGYIADQRYIAPNNVLTCIMQDVNMVYTLLLQQYANGTLPQGNVEFGLAEGANRLSPFGPMVPPAVQHEINHELQQIVEKKHVTSGSGGKS</sequence>
<keyword evidence="6" id="KW-0449">Lipoprotein</keyword>
<comment type="subcellular location">
    <subcellularLocation>
        <location evidence="1">Cell membrane</location>
        <topology evidence="1">Lipid-anchor</topology>
    </subcellularLocation>
</comment>
<evidence type="ECO:0000256" key="3">
    <source>
        <dbReference type="ARBA" id="ARBA00022475"/>
    </source>
</evidence>
<dbReference type="EMBL" id="RHHQ01000013">
    <property type="protein sequence ID" value="RNB85928.1"/>
    <property type="molecule type" value="Genomic_DNA"/>
</dbReference>
<dbReference type="Pfam" id="PF02608">
    <property type="entry name" value="Bmp"/>
    <property type="match status" value="1"/>
</dbReference>
<comment type="similarity">
    <text evidence="2">Belongs to the BMP lipoprotein family.</text>
</comment>
<evidence type="ECO:0000256" key="1">
    <source>
        <dbReference type="ARBA" id="ARBA00004193"/>
    </source>
</evidence>
<dbReference type="PANTHER" id="PTHR34296:SF2">
    <property type="entry name" value="ABC TRANSPORTER GUANOSINE-BINDING PROTEIN NUPN"/>
    <property type="match status" value="1"/>
</dbReference>
<evidence type="ECO:0000259" key="8">
    <source>
        <dbReference type="Pfam" id="PF02608"/>
    </source>
</evidence>
<comment type="caution">
    <text evidence="9">The sequence shown here is derived from an EMBL/GenBank/DDBJ whole genome shotgun (WGS) entry which is preliminary data.</text>
</comment>
<dbReference type="PANTHER" id="PTHR34296">
    <property type="entry name" value="TRANSCRIPTIONAL ACTIVATOR PROTEIN MED"/>
    <property type="match status" value="1"/>
</dbReference>
<evidence type="ECO:0000256" key="2">
    <source>
        <dbReference type="ARBA" id="ARBA00008610"/>
    </source>
</evidence>
<evidence type="ECO:0000256" key="6">
    <source>
        <dbReference type="ARBA" id="ARBA00023288"/>
    </source>
</evidence>
<keyword evidence="3" id="KW-1003">Cell membrane</keyword>
<dbReference type="InterPro" id="IPR003760">
    <property type="entry name" value="PnrA-like"/>
</dbReference>
<evidence type="ECO:0000313" key="10">
    <source>
        <dbReference type="Proteomes" id="UP000271031"/>
    </source>
</evidence>
<organism evidence="9 10">
    <name type="scientific">Brevibacillus fluminis</name>
    <dbReference type="NCBI Taxonomy" id="511487"/>
    <lineage>
        <taxon>Bacteria</taxon>
        <taxon>Bacillati</taxon>
        <taxon>Bacillota</taxon>
        <taxon>Bacilli</taxon>
        <taxon>Bacillales</taxon>
        <taxon>Paenibacillaceae</taxon>
        <taxon>Brevibacillus</taxon>
    </lineage>
</organism>
<dbReference type="SUPFAM" id="SSF53822">
    <property type="entry name" value="Periplasmic binding protein-like I"/>
    <property type="match status" value="1"/>
</dbReference>
<keyword evidence="4" id="KW-0732">Signal</keyword>